<keyword evidence="2" id="KW-1185">Reference proteome</keyword>
<organism evidence="1 2">
    <name type="scientific">Azospirillum doebereinerae</name>
    <dbReference type="NCBI Taxonomy" id="92933"/>
    <lineage>
        <taxon>Bacteria</taxon>
        <taxon>Pseudomonadati</taxon>
        <taxon>Pseudomonadota</taxon>
        <taxon>Alphaproteobacteria</taxon>
        <taxon>Rhodospirillales</taxon>
        <taxon>Azospirillaceae</taxon>
        <taxon>Azospirillum</taxon>
    </lineage>
</organism>
<name>A0A3S0VHJ8_9PROT</name>
<dbReference type="OrthoDB" id="9801609at2"/>
<evidence type="ECO:0000313" key="1">
    <source>
        <dbReference type="EMBL" id="RUQ69382.1"/>
    </source>
</evidence>
<evidence type="ECO:0008006" key="3">
    <source>
        <dbReference type="Google" id="ProtNLM"/>
    </source>
</evidence>
<reference evidence="1 2" key="1">
    <citation type="submission" date="2018-12" db="EMBL/GenBank/DDBJ databases">
        <authorList>
            <person name="Yang Y."/>
        </authorList>
    </citation>
    <scope>NUCLEOTIDE SEQUENCE [LARGE SCALE GENOMIC DNA]</scope>
    <source>
        <strain evidence="1 2">GSF71</strain>
    </source>
</reference>
<dbReference type="RefSeq" id="WP_126999822.1">
    <property type="nucleotide sequence ID" value="NZ_CP173192.1"/>
</dbReference>
<dbReference type="EMBL" id="RZIJ01000012">
    <property type="protein sequence ID" value="RUQ69382.1"/>
    <property type="molecule type" value="Genomic_DNA"/>
</dbReference>
<evidence type="ECO:0000313" key="2">
    <source>
        <dbReference type="Proteomes" id="UP000280346"/>
    </source>
</evidence>
<gene>
    <name evidence="1" type="ORF">EJ913_16600</name>
</gene>
<proteinExistence type="predicted"/>
<dbReference type="Proteomes" id="UP000280346">
    <property type="component" value="Unassembled WGS sequence"/>
</dbReference>
<protein>
    <recommendedName>
        <fullName evidence="3">FkbM family methyltransferase</fullName>
    </recommendedName>
</protein>
<comment type="caution">
    <text evidence="1">The sequence shown here is derived from an EMBL/GenBank/DDBJ whole genome shotgun (WGS) entry which is preliminary data.</text>
</comment>
<sequence length="294" mass="33388">MKIQPSEIVERRFDRIDRTFVGYLYESWKVCEIINSEQPNFSSKFVVNIGAGDGVECNDPCYPLYKIGYGGLAIEGEKNELLHKNLSSENITTLTNTFINPFNAGALLQQHKTPVNFDMLKIDIDGYDGPVLDAILSAGYRPKLIQAEINHEIPPPIEFSVMYHSIYKVHDSDGMFSPFYGMSLSFLAKIARKFGYHIAYLDNITPLTHDAILIRNDLSEIVGSNLDMTNQSIEKMYYDHPPTGSHFLSYGINPFEWRDEKDKTKLANSVWIACFASSVKKFNGAYPFYFSIAE</sequence>
<dbReference type="AlphaFoldDB" id="A0A3S0VHJ8"/>
<accession>A0A3S0VHJ8</accession>